<accession>A0AAW0FD40</accession>
<dbReference type="AlphaFoldDB" id="A0AAW0FD40"/>
<feature type="region of interest" description="Disordered" evidence="1">
    <location>
        <begin position="1"/>
        <end position="58"/>
    </location>
</feature>
<evidence type="ECO:0000313" key="2">
    <source>
        <dbReference type="EMBL" id="KAK7677962.1"/>
    </source>
</evidence>
<keyword evidence="3" id="KW-1185">Reference proteome</keyword>
<dbReference type="EMBL" id="JASBNA010000079">
    <property type="protein sequence ID" value="KAK7677962.1"/>
    <property type="molecule type" value="Genomic_DNA"/>
</dbReference>
<name>A0AAW0FD40_9APHY</name>
<organism evidence="2 3">
    <name type="scientific">Cerrena zonata</name>
    <dbReference type="NCBI Taxonomy" id="2478898"/>
    <lineage>
        <taxon>Eukaryota</taxon>
        <taxon>Fungi</taxon>
        <taxon>Dikarya</taxon>
        <taxon>Basidiomycota</taxon>
        <taxon>Agaricomycotina</taxon>
        <taxon>Agaricomycetes</taxon>
        <taxon>Polyporales</taxon>
        <taxon>Cerrenaceae</taxon>
        <taxon>Cerrena</taxon>
    </lineage>
</organism>
<proteinExistence type="predicted"/>
<sequence length="79" mass="8804">MKAAGLRRRSSQSSQSLSRTTRARKNLEGNTLEEGQTPRPPPDQANNEEHALTPQLTNISRFSLVLENKGNVARDQSPY</sequence>
<reference evidence="2 3" key="1">
    <citation type="submission" date="2022-09" db="EMBL/GenBank/DDBJ databases">
        <authorList>
            <person name="Palmer J.M."/>
        </authorList>
    </citation>
    <scope>NUCLEOTIDE SEQUENCE [LARGE SCALE GENOMIC DNA]</scope>
    <source>
        <strain evidence="2 3">DSM 7382</strain>
    </source>
</reference>
<feature type="compositionally biased region" description="Low complexity" evidence="1">
    <location>
        <begin position="11"/>
        <end position="20"/>
    </location>
</feature>
<dbReference type="Proteomes" id="UP001385951">
    <property type="component" value="Unassembled WGS sequence"/>
</dbReference>
<evidence type="ECO:0000313" key="3">
    <source>
        <dbReference type="Proteomes" id="UP001385951"/>
    </source>
</evidence>
<feature type="compositionally biased region" description="Basic residues" evidence="1">
    <location>
        <begin position="1"/>
        <end position="10"/>
    </location>
</feature>
<gene>
    <name evidence="2" type="ORF">QCA50_019043</name>
</gene>
<comment type="caution">
    <text evidence="2">The sequence shown here is derived from an EMBL/GenBank/DDBJ whole genome shotgun (WGS) entry which is preliminary data.</text>
</comment>
<evidence type="ECO:0000256" key="1">
    <source>
        <dbReference type="SAM" id="MobiDB-lite"/>
    </source>
</evidence>
<protein>
    <submittedName>
        <fullName evidence="2">Uncharacterized protein</fullName>
    </submittedName>
</protein>